<reference evidence="1 2" key="2">
    <citation type="journal article" date="2022" name="Mol. Ecol. Resour.">
        <title>The genomes of chicory, endive, great burdock and yacon provide insights into Asteraceae paleo-polyploidization history and plant inulin production.</title>
        <authorList>
            <person name="Fan W."/>
            <person name="Wang S."/>
            <person name="Wang H."/>
            <person name="Wang A."/>
            <person name="Jiang F."/>
            <person name="Liu H."/>
            <person name="Zhao H."/>
            <person name="Xu D."/>
            <person name="Zhang Y."/>
        </authorList>
    </citation>
    <scope>NUCLEOTIDE SEQUENCE [LARGE SCALE GENOMIC DNA]</scope>
    <source>
        <strain evidence="2">cv. Yunnan</strain>
        <tissue evidence="1">Leaves</tissue>
    </source>
</reference>
<name>A0ACB8ZZR1_9ASTR</name>
<proteinExistence type="predicted"/>
<protein>
    <submittedName>
        <fullName evidence="1">Uncharacterized protein</fullName>
    </submittedName>
</protein>
<dbReference type="EMBL" id="CM042042">
    <property type="protein sequence ID" value="KAI3703221.1"/>
    <property type="molecule type" value="Genomic_DNA"/>
</dbReference>
<dbReference type="Proteomes" id="UP001056120">
    <property type="component" value="Linkage Group LG25"/>
</dbReference>
<sequence>MATLHIMILFLSFIATVSGHNITDILKDFPEFSEFNNYLTQTKLADEINSQGTITVLVFNNTFASEYLANQPLSVVKVALSIHCLLDYFDRPKLQAIGGGSMTSTTLYQTTGNAVGETGFVNITDLVGGKVGFGSGGTGSRLDALYERSVKQIPYNISVLEISSPIVASGILKAPPRSDANITNLLEKAECKTFANLISDTGVLKVYLTAEPRGLTVFAPTDPAFKASGLPEFGNLTDTEFISLLLYHAIPGYVPKISLMTKKNPVRTLATNEIEKFGLTVRTNGDSVTLDSGIDNSHVESSVLDSVPISIFKIDHVLLPTEYFTKSPSPAPVPVPEASPPSPRAPASAPSVPSAHRPIASSPAPVTTTSPIVSPPAPPSSPTSPTSSPVSGPAPADSPTADTGSSNSSGEYDGINVPVLLLALVTGIISSIVG</sequence>
<keyword evidence="2" id="KW-1185">Reference proteome</keyword>
<accession>A0ACB8ZZR1</accession>
<organism evidence="1 2">
    <name type="scientific">Smallanthus sonchifolius</name>
    <dbReference type="NCBI Taxonomy" id="185202"/>
    <lineage>
        <taxon>Eukaryota</taxon>
        <taxon>Viridiplantae</taxon>
        <taxon>Streptophyta</taxon>
        <taxon>Embryophyta</taxon>
        <taxon>Tracheophyta</taxon>
        <taxon>Spermatophyta</taxon>
        <taxon>Magnoliopsida</taxon>
        <taxon>eudicotyledons</taxon>
        <taxon>Gunneridae</taxon>
        <taxon>Pentapetalae</taxon>
        <taxon>asterids</taxon>
        <taxon>campanulids</taxon>
        <taxon>Asterales</taxon>
        <taxon>Asteraceae</taxon>
        <taxon>Asteroideae</taxon>
        <taxon>Heliantheae alliance</taxon>
        <taxon>Millerieae</taxon>
        <taxon>Smallanthus</taxon>
    </lineage>
</organism>
<reference evidence="2" key="1">
    <citation type="journal article" date="2022" name="Mol. Ecol. Resour.">
        <title>The genomes of chicory, endive, great burdock and yacon provide insights into Asteraceae palaeo-polyploidization history and plant inulin production.</title>
        <authorList>
            <person name="Fan W."/>
            <person name="Wang S."/>
            <person name="Wang H."/>
            <person name="Wang A."/>
            <person name="Jiang F."/>
            <person name="Liu H."/>
            <person name="Zhao H."/>
            <person name="Xu D."/>
            <person name="Zhang Y."/>
        </authorList>
    </citation>
    <scope>NUCLEOTIDE SEQUENCE [LARGE SCALE GENOMIC DNA]</scope>
    <source>
        <strain evidence="2">cv. Yunnan</strain>
    </source>
</reference>
<evidence type="ECO:0000313" key="2">
    <source>
        <dbReference type="Proteomes" id="UP001056120"/>
    </source>
</evidence>
<evidence type="ECO:0000313" key="1">
    <source>
        <dbReference type="EMBL" id="KAI3703221.1"/>
    </source>
</evidence>
<comment type="caution">
    <text evidence="1">The sequence shown here is derived from an EMBL/GenBank/DDBJ whole genome shotgun (WGS) entry which is preliminary data.</text>
</comment>
<gene>
    <name evidence="1" type="ORF">L1987_73141</name>
</gene>